<evidence type="ECO:0000313" key="2">
    <source>
        <dbReference type="EMBL" id="MBO1326223.1"/>
    </source>
</evidence>
<gene>
    <name evidence="2" type="ORF">J2D77_13795</name>
</gene>
<accession>A0A939HQG6</accession>
<protein>
    <submittedName>
        <fullName evidence="2">Uncharacterized protein</fullName>
    </submittedName>
</protein>
<name>A0A939HQG6_9PROT</name>
<dbReference type="Proteomes" id="UP000664073">
    <property type="component" value="Unassembled WGS sequence"/>
</dbReference>
<feature type="compositionally biased region" description="Polar residues" evidence="1">
    <location>
        <begin position="1"/>
        <end position="19"/>
    </location>
</feature>
<evidence type="ECO:0000313" key="3">
    <source>
        <dbReference type="Proteomes" id="UP000664073"/>
    </source>
</evidence>
<dbReference type="EMBL" id="JAFVMH010000008">
    <property type="protein sequence ID" value="MBO1326223.1"/>
    <property type="molecule type" value="Genomic_DNA"/>
</dbReference>
<dbReference type="AlphaFoldDB" id="A0A939HQG6"/>
<evidence type="ECO:0000256" key="1">
    <source>
        <dbReference type="SAM" id="MobiDB-lite"/>
    </source>
</evidence>
<feature type="compositionally biased region" description="Low complexity" evidence="1">
    <location>
        <begin position="33"/>
        <end position="45"/>
    </location>
</feature>
<organism evidence="2 3">
    <name type="scientific">Acetobacter garciniae</name>
    <dbReference type="NCBI Taxonomy" id="2817435"/>
    <lineage>
        <taxon>Bacteria</taxon>
        <taxon>Pseudomonadati</taxon>
        <taxon>Pseudomonadota</taxon>
        <taxon>Alphaproteobacteria</taxon>
        <taxon>Acetobacterales</taxon>
        <taxon>Acetobacteraceae</taxon>
        <taxon>Acetobacter</taxon>
    </lineage>
</organism>
<comment type="caution">
    <text evidence="2">The sequence shown here is derived from an EMBL/GenBank/DDBJ whole genome shotgun (WGS) entry which is preliminary data.</text>
</comment>
<sequence length="230" mass="24976">MSDANTAMAQALSTAQGTKAANVKKPGKLSPKRVQQFQQTQARRQVSAPTLADVLRLTPNDDQIAKMVPAFGLESVDPDELTGLGSNMLRDQHDALRPVLVSLIRGEENTTALRMHLDRLVDGLVRSAYGSANFYESRRMIAKDARDQWANESRDADRMGIDGGENRVDGLRRIAAENGMKAYALACIANGACSAYAELIGEDWKPYQGKQNSRTLTQEAAALADDALGI</sequence>
<proteinExistence type="predicted"/>
<feature type="region of interest" description="Disordered" evidence="1">
    <location>
        <begin position="1"/>
        <end position="45"/>
    </location>
</feature>
<keyword evidence="3" id="KW-1185">Reference proteome</keyword>
<dbReference type="RefSeq" id="WP_207846911.1">
    <property type="nucleotide sequence ID" value="NZ_JAFVMH010000008.1"/>
</dbReference>
<reference evidence="2" key="1">
    <citation type="submission" date="2021-03" db="EMBL/GenBank/DDBJ databases">
        <title>The complete genome sequence of Acetobacter sp. TBRC 12339.</title>
        <authorList>
            <person name="Charoenyingcharoen P."/>
            <person name="Yukphan P."/>
        </authorList>
    </citation>
    <scope>NUCLEOTIDE SEQUENCE</scope>
    <source>
        <strain evidence="2">TBRC 12339</strain>
    </source>
</reference>